<organism evidence="3 4">
    <name type="scientific">Lodderomyces beijingensis</name>
    <dbReference type="NCBI Taxonomy" id="1775926"/>
    <lineage>
        <taxon>Eukaryota</taxon>
        <taxon>Fungi</taxon>
        <taxon>Dikarya</taxon>
        <taxon>Ascomycota</taxon>
        <taxon>Saccharomycotina</taxon>
        <taxon>Pichiomycetes</taxon>
        <taxon>Debaryomycetaceae</taxon>
        <taxon>Candida/Lodderomyces clade</taxon>
        <taxon>Lodderomyces</taxon>
    </lineage>
</organism>
<evidence type="ECO:0000313" key="4">
    <source>
        <dbReference type="Proteomes" id="UP001497383"/>
    </source>
</evidence>
<feature type="compositionally biased region" description="Polar residues" evidence="2">
    <location>
        <begin position="23"/>
        <end position="33"/>
    </location>
</feature>
<evidence type="ECO:0000256" key="2">
    <source>
        <dbReference type="SAM" id="MobiDB-lite"/>
    </source>
</evidence>
<reference evidence="3 4" key="1">
    <citation type="submission" date="2024-03" db="EMBL/GenBank/DDBJ databases">
        <authorList>
            <person name="Brejova B."/>
        </authorList>
    </citation>
    <scope>NUCLEOTIDE SEQUENCE [LARGE SCALE GENOMIC DNA]</scope>
    <source>
        <strain evidence="3 4">CBS 14171</strain>
    </source>
</reference>
<sequence>MLTNVTARPQLNACMVKSETKDNSLVPQSNSESESVKQRHREVDKCLDEDELRHEPWQEPHPLSTTTTLSLELPTWPQIKRLQRYYYNIYKQLTQKLNHLIYLTKLQELSSAPTTASLANRITEIQKDMSVPSSLPQLYEFLYLANQETKTADLLNRYLMLVNPIQKAIHYAELNTPESQILHYLNQLYDGDESLVSKLQEIKLKQRRGEMPLYPYESSHETKREKQQIRDLIREIRGLNNSIADLEPQAQAKSARYKSELRSSWSEMDRLCLLIIGLISSLPFQWYDAAVDGGGAMAQILVELNGLRRKLEAYQEDIVDVDVDKLLRE</sequence>
<feature type="region of interest" description="Disordered" evidence="2">
    <location>
        <begin position="17"/>
        <end position="43"/>
    </location>
</feature>
<dbReference type="Proteomes" id="UP001497383">
    <property type="component" value="Chromosome 7"/>
</dbReference>
<proteinExistence type="predicted"/>
<dbReference type="GeneID" id="92210599"/>
<evidence type="ECO:0000256" key="1">
    <source>
        <dbReference type="SAM" id="Coils"/>
    </source>
</evidence>
<feature type="compositionally biased region" description="Basic and acidic residues" evidence="2">
    <location>
        <begin position="34"/>
        <end position="43"/>
    </location>
</feature>
<evidence type="ECO:0000313" key="3">
    <source>
        <dbReference type="EMBL" id="CAK9441535.1"/>
    </source>
</evidence>
<dbReference type="RefSeq" id="XP_066832341.1">
    <property type="nucleotide sequence ID" value="XM_066975732.1"/>
</dbReference>
<gene>
    <name evidence="3" type="ORF">LODBEIA_P54030</name>
</gene>
<keyword evidence="4" id="KW-1185">Reference proteome</keyword>
<keyword evidence="1" id="KW-0175">Coiled coil</keyword>
<protein>
    <submittedName>
        <fullName evidence="3">Uncharacterized protein</fullName>
    </submittedName>
</protein>
<dbReference type="EMBL" id="OZ022411">
    <property type="protein sequence ID" value="CAK9441535.1"/>
    <property type="molecule type" value="Genomic_DNA"/>
</dbReference>
<feature type="coiled-coil region" evidence="1">
    <location>
        <begin position="297"/>
        <end position="324"/>
    </location>
</feature>
<accession>A0ABP0ZTF7</accession>
<name>A0ABP0ZTF7_9ASCO</name>